<dbReference type="Pfam" id="PF05378">
    <property type="entry name" value="Hydant_A_N"/>
    <property type="match status" value="1"/>
</dbReference>
<dbReference type="AlphaFoldDB" id="A0A8J7U545"/>
<accession>A0A8J7U545</accession>
<organism evidence="5 6">
    <name type="scientific">Acanthopleuribacter pedis</name>
    <dbReference type="NCBI Taxonomy" id="442870"/>
    <lineage>
        <taxon>Bacteria</taxon>
        <taxon>Pseudomonadati</taxon>
        <taxon>Acidobacteriota</taxon>
        <taxon>Holophagae</taxon>
        <taxon>Acanthopleuribacterales</taxon>
        <taxon>Acanthopleuribacteraceae</taxon>
        <taxon>Acanthopleuribacter</taxon>
    </lineage>
</organism>
<dbReference type="GO" id="GO:0017168">
    <property type="term" value="F:5-oxoprolinase (ATP-hydrolyzing) activity"/>
    <property type="evidence" value="ECO:0007669"/>
    <property type="project" value="TreeGrafter"/>
</dbReference>
<proteinExistence type="inferred from homology"/>
<dbReference type="GO" id="GO:0006749">
    <property type="term" value="P:glutathione metabolic process"/>
    <property type="evidence" value="ECO:0007669"/>
    <property type="project" value="TreeGrafter"/>
</dbReference>
<dbReference type="Proteomes" id="UP000664417">
    <property type="component" value="Unassembled WGS sequence"/>
</dbReference>
<evidence type="ECO:0000313" key="6">
    <source>
        <dbReference type="Proteomes" id="UP000664417"/>
    </source>
</evidence>
<feature type="domain" description="Hydantoinase B/oxoprolinase" evidence="3">
    <location>
        <begin position="705"/>
        <end position="1214"/>
    </location>
</feature>
<dbReference type="EMBL" id="JAFREP010000017">
    <property type="protein sequence ID" value="MBO1320459.1"/>
    <property type="molecule type" value="Genomic_DNA"/>
</dbReference>
<sequence>MSHASNPSSDSPTAWQFWIDRGGTFTDIVARRPDGSLSAHKFLSEHPERYRDAALFGMRSLLQSAPAKHRNGEPNLSQACVEAVKMGTTVATNALLERKGAKTLFVVTEGFGDVLHIGSQHRRDIFARKIEKPVPLFSRVVEVRERISVDGMALFPLDEDHARAALQQAFDDGFEAVAVALVHGYRHPAHERRLGALAAAVGFTQVSLSHQVTGLIRLVHRADTTVADAYLSPVLRRYVAQVQAETGDIPLLFMQSNGGLIAADAFQGKNSVLSGPAGGIVGAVATAEQAGFPRVITFDMGGTSTDVAHYSGDLERAYNREVAGIRLQAPMMDIHTVAAGGGSILSFDGLRFQVGPASAGADPGPAAYGRGGPATVTDANLILGRLVPACFPKVFGPNGDLGLDSEAALARFQTLADQSTAATGNATTAVDVAEGCLRLAVAGMADAVKKISLQQGRDVAGYALQCFGGAGGQLACRVAAELGMRTVLVHPFAGVLSAYGMGLADVRVLESRTVEQPLTERMWPELNELASQLKTQTVATLEAPKHATPSFHVSLQVKYEGSDEALRVPFESVAQATEAFVARHRARYGFVLEGKTLLVASLEVEARLAENTLNQLPTMPSVFVDGPPPEHHMWLDGVRTAVPVYDWAALEPGQAIDGPAVIVNPLTAVTVDPGWRARHEQCLMVERVGTQVAGGGDDPNAVAVDPVRLEIFNNLYMSIAEQMGFVLQNTSVSVNIKERLDFSCAVFDGNGFLIANAPHMPVHLGSMGESVQALIQRHREEQRLFAPGDVYAINDPYNGGTHLPDITVVSPVFDRAGAELLFFVASRGHHADVGGKTPGSMPPFSRSIEEEGVLFDMVPLVENGAWREEALLALLSSGPYPARNPAQNMADLRAQAAANHKGAEELRKLVDRYGRAVVIAYMQHVQDYAETCVRRVIGVLKSGAFRYTCDSGSVVAVQVTTDPEQGTAVVDFTGTSPQQDDNFNAPAAVTKAAVLYVFRCLVEENIPLNAGCLKPLTIHIPEGSMLAPRFPAAVVAGNVETSQVVTDALFGALGVQAAAQGTMNNFTFGNATRQYYETICGGAGAGDGYDGADAVQTHMTNSRITDVEVLELRFPVLLERFAIRRGSGGAGRFRGGDGVVRRVRFLAAMTAAILANRREVPPFGLGGGQSGRAGRTRWWRITGAVDTLPSCAEIAVAPGDVLEIETPGGGGFGDAANEKAR</sequence>
<name>A0A8J7U545_9BACT</name>
<dbReference type="PANTHER" id="PTHR11365">
    <property type="entry name" value="5-OXOPROLINASE RELATED"/>
    <property type="match status" value="1"/>
</dbReference>
<gene>
    <name evidence="5" type="ORF">J3U88_18430</name>
</gene>
<dbReference type="InterPro" id="IPR003692">
    <property type="entry name" value="Hydantoinase_B"/>
</dbReference>
<dbReference type="Pfam" id="PF01968">
    <property type="entry name" value="Hydantoinase_A"/>
    <property type="match status" value="1"/>
</dbReference>
<evidence type="ECO:0000259" key="2">
    <source>
        <dbReference type="Pfam" id="PF01968"/>
    </source>
</evidence>
<dbReference type="RefSeq" id="WP_207860414.1">
    <property type="nucleotide sequence ID" value="NZ_JAFREP010000017.1"/>
</dbReference>
<reference evidence="5" key="1">
    <citation type="submission" date="2021-03" db="EMBL/GenBank/DDBJ databases">
        <authorList>
            <person name="Wang G."/>
        </authorList>
    </citation>
    <scope>NUCLEOTIDE SEQUENCE</scope>
    <source>
        <strain evidence="5">KCTC 12899</strain>
    </source>
</reference>
<evidence type="ECO:0000313" key="5">
    <source>
        <dbReference type="EMBL" id="MBO1320459.1"/>
    </source>
</evidence>
<dbReference type="PANTHER" id="PTHR11365:SF23">
    <property type="entry name" value="HYPOTHETICAL 5-OXOPROLINASE (EUROFUNG)-RELATED"/>
    <property type="match status" value="1"/>
</dbReference>
<comment type="similarity">
    <text evidence="1">Belongs to the oxoprolinase family.</text>
</comment>
<protein>
    <submittedName>
        <fullName evidence="5">Hydantoinase B/oxoprolinase family protein</fullName>
    </submittedName>
</protein>
<dbReference type="InterPro" id="IPR002821">
    <property type="entry name" value="Hydantoinase_A"/>
</dbReference>
<dbReference type="InterPro" id="IPR045079">
    <property type="entry name" value="Oxoprolinase-like"/>
</dbReference>
<dbReference type="InterPro" id="IPR008040">
    <property type="entry name" value="Hydant_A_N"/>
</dbReference>
<evidence type="ECO:0000259" key="4">
    <source>
        <dbReference type="Pfam" id="PF05378"/>
    </source>
</evidence>
<evidence type="ECO:0000259" key="3">
    <source>
        <dbReference type="Pfam" id="PF02538"/>
    </source>
</evidence>
<comment type="caution">
    <text evidence="5">The sequence shown here is derived from an EMBL/GenBank/DDBJ whole genome shotgun (WGS) entry which is preliminary data.</text>
</comment>
<feature type="domain" description="Hydantoinase A/oxoprolinase" evidence="2">
    <location>
        <begin position="221"/>
        <end position="507"/>
    </location>
</feature>
<evidence type="ECO:0000256" key="1">
    <source>
        <dbReference type="ARBA" id="ARBA00010403"/>
    </source>
</evidence>
<dbReference type="Pfam" id="PF02538">
    <property type="entry name" value="Hydantoinase_B"/>
    <property type="match status" value="1"/>
</dbReference>
<dbReference type="GO" id="GO:0005829">
    <property type="term" value="C:cytosol"/>
    <property type="evidence" value="ECO:0007669"/>
    <property type="project" value="TreeGrafter"/>
</dbReference>
<feature type="domain" description="Hydantoinase/oxoprolinase N-terminal" evidence="4">
    <location>
        <begin position="17"/>
        <end position="199"/>
    </location>
</feature>
<keyword evidence="6" id="KW-1185">Reference proteome</keyword>